<evidence type="ECO:0000313" key="2">
    <source>
        <dbReference type="EMBL" id="CRZ09275.1"/>
    </source>
</evidence>
<sequence length="141" mass="15572">VHKAAVGWALTMGGIVESATILQHPMVEGLDSPPKRNILQWLNSPSGCRTRLSNRPHSRISSKRRQCPICRSQTTVKCTTCGINVCAQLHFGMAVTCWQKVHNDEQLVSYRTPVRKGIRGRRGNGSKNTAVPEQNNQVAEA</sequence>
<dbReference type="EMBL" id="HACM01008833">
    <property type="protein sequence ID" value="CRZ09275.1"/>
    <property type="molecule type" value="Transcribed_RNA"/>
</dbReference>
<dbReference type="AlphaFoldDB" id="A0A0H5R514"/>
<evidence type="ECO:0000256" key="1">
    <source>
        <dbReference type="SAM" id="MobiDB-lite"/>
    </source>
</evidence>
<feature type="compositionally biased region" description="Polar residues" evidence="1">
    <location>
        <begin position="125"/>
        <end position="141"/>
    </location>
</feature>
<name>A0A0H5R514_9EUKA</name>
<accession>A0A0H5R514</accession>
<protein>
    <submittedName>
        <fullName evidence="2">Uncharacterized protein</fullName>
    </submittedName>
</protein>
<organism evidence="2">
    <name type="scientific">Spongospora subterranea</name>
    <dbReference type="NCBI Taxonomy" id="70186"/>
    <lineage>
        <taxon>Eukaryota</taxon>
        <taxon>Sar</taxon>
        <taxon>Rhizaria</taxon>
        <taxon>Endomyxa</taxon>
        <taxon>Phytomyxea</taxon>
        <taxon>Plasmodiophorida</taxon>
        <taxon>Plasmodiophoridae</taxon>
        <taxon>Spongospora</taxon>
    </lineage>
</organism>
<feature type="region of interest" description="Disordered" evidence="1">
    <location>
        <begin position="116"/>
        <end position="141"/>
    </location>
</feature>
<feature type="non-terminal residue" evidence="2">
    <location>
        <position position="1"/>
    </location>
</feature>
<reference evidence="2" key="1">
    <citation type="submission" date="2015-04" db="EMBL/GenBank/DDBJ databases">
        <title>The genome sequence of the plant pathogenic Rhizarian Plasmodiophora brassicae reveals insights in its biotrophic life cycle and the origin of chitin synthesis.</title>
        <authorList>
            <person name="Schwelm A."/>
            <person name="Fogelqvist J."/>
            <person name="Knaust A."/>
            <person name="Julke S."/>
            <person name="Lilja T."/>
            <person name="Dhandapani V."/>
            <person name="Bonilla-Rosso G."/>
            <person name="Karlsson M."/>
            <person name="Shevchenko A."/>
            <person name="Choi S.R."/>
            <person name="Kim H.G."/>
            <person name="Park J.Y."/>
            <person name="Lim Y.P."/>
            <person name="Ludwig-Muller J."/>
            <person name="Dixelius C."/>
        </authorList>
    </citation>
    <scope>NUCLEOTIDE SEQUENCE</scope>
    <source>
        <tissue evidence="2">Potato root galls</tissue>
    </source>
</reference>
<proteinExistence type="predicted"/>